<protein>
    <submittedName>
        <fullName evidence="1">Uncharacterized protein</fullName>
    </submittedName>
</protein>
<name>A0AAV6VWS3_9ARAC</name>
<evidence type="ECO:0000313" key="2">
    <source>
        <dbReference type="Proteomes" id="UP000827092"/>
    </source>
</evidence>
<proteinExistence type="predicted"/>
<dbReference type="Proteomes" id="UP000827092">
    <property type="component" value="Unassembled WGS sequence"/>
</dbReference>
<dbReference type="SUPFAM" id="SSF144292">
    <property type="entry name" value="occludin/ELL-like"/>
    <property type="match status" value="1"/>
</dbReference>
<evidence type="ECO:0000313" key="1">
    <source>
        <dbReference type="EMBL" id="KAG8200221.1"/>
    </source>
</evidence>
<organism evidence="1 2">
    <name type="scientific">Oedothorax gibbosus</name>
    <dbReference type="NCBI Taxonomy" id="931172"/>
    <lineage>
        <taxon>Eukaryota</taxon>
        <taxon>Metazoa</taxon>
        <taxon>Ecdysozoa</taxon>
        <taxon>Arthropoda</taxon>
        <taxon>Chelicerata</taxon>
        <taxon>Arachnida</taxon>
        <taxon>Araneae</taxon>
        <taxon>Araneomorphae</taxon>
        <taxon>Entelegynae</taxon>
        <taxon>Araneoidea</taxon>
        <taxon>Linyphiidae</taxon>
        <taxon>Erigoninae</taxon>
        <taxon>Oedothorax</taxon>
    </lineage>
</organism>
<dbReference type="AlphaFoldDB" id="A0AAV6VWS3"/>
<accession>A0AAV6VWS3</accession>
<dbReference type="EMBL" id="JAFNEN010000018">
    <property type="protein sequence ID" value="KAG8200221.1"/>
    <property type="molecule type" value="Genomic_DNA"/>
</dbReference>
<keyword evidence="2" id="KW-1185">Reference proteome</keyword>
<sequence length="290" mass="33282">MPTLRSSSAQREISLRKQLLNKIFLQTLNHDPLPEPPLLGAHPLKLPSSIREQPANFEIAEQGDVEMKKEVSLTDGECIYAAPTEKQSMYPQSEISYEQCQAFDLASNIIDSQDSSLSMVATSPIKTTYSETNVTIVQHTPMSSKKLSKKSSKILARIEYLERSVGVFCEKENETPHDVFDFPNQDISIFQNIKTSQQRKKYEKFFKKALKVCNRLEGEISLYSQYVDTLETAVSSIKKGSKLYKMLEAKLRTAYKFQDENPSHEQLKTLLRQLKLVNLLLNKYEYERLQ</sequence>
<reference evidence="1 2" key="1">
    <citation type="journal article" date="2022" name="Nat. Ecol. Evol.">
        <title>A masculinizing supergene underlies an exaggerated male reproductive morph in a spider.</title>
        <authorList>
            <person name="Hendrickx F."/>
            <person name="De Corte Z."/>
            <person name="Sonet G."/>
            <person name="Van Belleghem S.M."/>
            <person name="Kostlbacher S."/>
            <person name="Vangestel C."/>
        </authorList>
    </citation>
    <scope>NUCLEOTIDE SEQUENCE [LARGE SCALE GENOMIC DNA]</scope>
    <source>
        <strain evidence="1">W744_W776</strain>
    </source>
</reference>
<comment type="caution">
    <text evidence="1">The sequence shown here is derived from an EMBL/GenBank/DDBJ whole genome shotgun (WGS) entry which is preliminary data.</text>
</comment>
<gene>
    <name evidence="1" type="ORF">JTE90_025000</name>
</gene>